<sequence>MKKIAINGFGRIGRLFFRAAFADTAAAKAGLEIVAINDLGDIENLAYLLKYDSVYRQFPAEIRGFTRMERGFRRSYLKIDDKEILALQEKDPLKLPWKDLKIDIVVEATGVFESFEKAEVHLKAGAKRVVLTAPAKDSEGTANGKTILVNLNDNELKRTALSSNASCTTNAVYPAMAVLSEKPGILKAVLNTVHAYTNTQTIVDSPVKGKDFRRGRAGSQNIIPSTTGAAIATTRVLKKLEGKFDGIALRVPIVTGSIADITFIAKRKTSAEEINEILKKAAASAKWRGILKTVEDQIVSSDIIAEPYAAIVDLKFTKVVDGDLVKILVWYDNEWGYCAMLLKHVLKAAETLNPKP</sequence>
<reference evidence="10" key="1">
    <citation type="submission" date="2017-09" db="EMBL/GenBank/DDBJ databases">
        <title>Depth-based differentiation of microbial function through sediment-hosted aquifers and enrichment of novel symbionts in the deep terrestrial subsurface.</title>
        <authorList>
            <person name="Probst A.J."/>
            <person name="Ladd B."/>
            <person name="Jarett J.K."/>
            <person name="Geller-Mcgrath D.E."/>
            <person name="Sieber C.M.K."/>
            <person name="Emerson J.B."/>
            <person name="Anantharaman K."/>
            <person name="Thomas B.C."/>
            <person name="Malmstrom R."/>
            <person name="Stieglmeier M."/>
            <person name="Klingl A."/>
            <person name="Woyke T."/>
            <person name="Ryan C.M."/>
            <person name="Banfield J.F."/>
        </authorList>
    </citation>
    <scope>NUCLEOTIDE SEQUENCE [LARGE SCALE GENOMIC DNA]</scope>
</reference>
<name>A0A2M7B5E9_9BACT</name>
<evidence type="ECO:0000256" key="1">
    <source>
        <dbReference type="ARBA" id="ARBA00007406"/>
    </source>
</evidence>
<evidence type="ECO:0000256" key="4">
    <source>
        <dbReference type="PIRSR" id="PIRSR000149-2"/>
    </source>
</evidence>
<dbReference type="Pfam" id="PF02800">
    <property type="entry name" value="Gp_dh_C"/>
    <property type="match status" value="1"/>
</dbReference>
<feature type="binding site" evidence="5">
    <location>
        <position position="333"/>
    </location>
    <ligand>
        <name>NAD(+)</name>
        <dbReference type="ChEBI" id="CHEBI:57540"/>
    </ligand>
</feature>
<accession>A0A2M7B5E9</accession>
<evidence type="ECO:0000256" key="3">
    <source>
        <dbReference type="PIRSR" id="PIRSR000149-1"/>
    </source>
</evidence>
<evidence type="ECO:0000313" key="9">
    <source>
        <dbReference type="EMBL" id="PIU98330.1"/>
    </source>
</evidence>
<dbReference type="Proteomes" id="UP000228949">
    <property type="component" value="Unassembled WGS sequence"/>
</dbReference>
<dbReference type="SMART" id="SM00846">
    <property type="entry name" value="Gp_dh_N"/>
    <property type="match status" value="1"/>
</dbReference>
<dbReference type="GO" id="GO:0051287">
    <property type="term" value="F:NAD binding"/>
    <property type="evidence" value="ECO:0007669"/>
    <property type="project" value="InterPro"/>
</dbReference>
<feature type="binding site" evidence="4">
    <location>
        <position position="250"/>
    </location>
    <ligand>
        <name>D-glyceraldehyde 3-phosphate</name>
        <dbReference type="ChEBI" id="CHEBI:59776"/>
    </ligand>
</feature>
<protein>
    <submittedName>
        <fullName evidence="9">Type I glyceraldehyde-3-phosphate dehydrogenase</fullName>
    </submittedName>
</protein>
<dbReference type="InterPro" id="IPR020831">
    <property type="entry name" value="GlycerAld/Erythrose_P_DH"/>
</dbReference>
<comment type="caution">
    <text evidence="9">The sequence shown here is derived from an EMBL/GenBank/DDBJ whole genome shotgun (WGS) entry which is preliminary data.</text>
</comment>
<feature type="binding site" evidence="4">
    <location>
        <position position="197"/>
    </location>
    <ligand>
        <name>D-glyceraldehyde 3-phosphate</name>
        <dbReference type="ChEBI" id="CHEBI:59776"/>
    </ligand>
</feature>
<evidence type="ECO:0000256" key="6">
    <source>
        <dbReference type="PIRSR" id="PIRSR000149-4"/>
    </source>
</evidence>
<dbReference type="SUPFAM" id="SSF51735">
    <property type="entry name" value="NAD(P)-binding Rossmann-fold domains"/>
    <property type="match status" value="1"/>
</dbReference>
<dbReference type="Gene3D" id="3.30.360.10">
    <property type="entry name" value="Dihydrodipicolinate Reductase, domain 2"/>
    <property type="match status" value="1"/>
</dbReference>
<organism evidence="9 10">
    <name type="scientific">Candidatus Wolfebacteria bacterium CG03_land_8_20_14_0_80_40_12</name>
    <dbReference type="NCBI Taxonomy" id="1975069"/>
    <lineage>
        <taxon>Bacteria</taxon>
        <taxon>Candidatus Wolfeibacteriota</taxon>
    </lineage>
</organism>
<dbReference type="EMBL" id="PEVJ01000048">
    <property type="protein sequence ID" value="PIU98330.1"/>
    <property type="molecule type" value="Genomic_DNA"/>
</dbReference>
<comment type="similarity">
    <text evidence="1 7">Belongs to the glyceraldehyde-3-phosphate dehydrogenase family.</text>
</comment>
<dbReference type="InterPro" id="IPR036291">
    <property type="entry name" value="NAD(P)-bd_dom_sf"/>
</dbReference>
<dbReference type="InterPro" id="IPR020828">
    <property type="entry name" value="GlycerAld_3-P_DH_NAD(P)-bd"/>
</dbReference>
<evidence type="ECO:0000259" key="8">
    <source>
        <dbReference type="SMART" id="SM00846"/>
    </source>
</evidence>
<dbReference type="FunFam" id="3.40.50.720:FF:000001">
    <property type="entry name" value="Glyceraldehyde-3-phosphate dehydrogenase"/>
    <property type="match status" value="1"/>
</dbReference>
<evidence type="ECO:0000256" key="5">
    <source>
        <dbReference type="PIRSR" id="PIRSR000149-3"/>
    </source>
</evidence>
<feature type="binding site" evidence="4">
    <location>
        <begin position="166"/>
        <end position="168"/>
    </location>
    <ligand>
        <name>D-glyceraldehyde 3-phosphate</name>
        <dbReference type="ChEBI" id="CHEBI:59776"/>
    </ligand>
</feature>
<feature type="binding site" evidence="4">
    <location>
        <begin position="227"/>
        <end position="228"/>
    </location>
    <ligand>
        <name>D-glyceraldehyde 3-phosphate</name>
        <dbReference type="ChEBI" id="CHEBI:59776"/>
    </ligand>
</feature>
<feature type="active site" description="Nucleophile" evidence="3">
    <location>
        <position position="167"/>
    </location>
</feature>
<dbReference type="PANTHER" id="PTHR43148">
    <property type="entry name" value="GLYCERALDEHYDE-3-PHOSPHATE DEHYDROGENASE 2"/>
    <property type="match status" value="1"/>
</dbReference>
<feature type="site" description="Activates thiol group during catalysis" evidence="6">
    <location>
        <position position="194"/>
    </location>
</feature>
<keyword evidence="5" id="KW-0520">NAD</keyword>
<dbReference type="CDD" id="cd05214">
    <property type="entry name" value="GAPDH_I_N"/>
    <property type="match status" value="1"/>
</dbReference>
<feature type="binding site" evidence="5">
    <location>
        <position position="132"/>
    </location>
    <ligand>
        <name>NAD(+)</name>
        <dbReference type="ChEBI" id="CHEBI:57540"/>
    </ligand>
</feature>
<dbReference type="Gene3D" id="3.40.50.720">
    <property type="entry name" value="NAD(P)-binding Rossmann-like Domain"/>
    <property type="match status" value="1"/>
</dbReference>
<keyword evidence="2" id="KW-0560">Oxidoreductase</keyword>
<evidence type="ECO:0000256" key="7">
    <source>
        <dbReference type="RuleBase" id="RU000397"/>
    </source>
</evidence>
<dbReference type="CDD" id="cd18126">
    <property type="entry name" value="GAPDH_I_C"/>
    <property type="match status" value="1"/>
</dbReference>
<evidence type="ECO:0000313" key="10">
    <source>
        <dbReference type="Proteomes" id="UP000228949"/>
    </source>
</evidence>
<gene>
    <name evidence="9" type="ORF">COS61_01985</name>
</gene>
<proteinExistence type="inferred from homology"/>
<feature type="binding site" evidence="5">
    <location>
        <position position="38"/>
    </location>
    <ligand>
        <name>NAD(+)</name>
        <dbReference type="ChEBI" id="CHEBI:57540"/>
    </ligand>
</feature>
<evidence type="ECO:0000256" key="2">
    <source>
        <dbReference type="ARBA" id="ARBA00023002"/>
    </source>
</evidence>
<dbReference type="PIRSF" id="PIRSF000149">
    <property type="entry name" value="GAP_DH"/>
    <property type="match status" value="1"/>
</dbReference>
<dbReference type="SUPFAM" id="SSF55347">
    <property type="entry name" value="Glyceraldehyde-3-phosphate dehydrogenase-like, C-terminal domain"/>
    <property type="match status" value="1"/>
</dbReference>
<dbReference type="Pfam" id="PF00044">
    <property type="entry name" value="Gp_dh_N"/>
    <property type="match status" value="1"/>
</dbReference>
<feature type="domain" description="Glyceraldehyde 3-phosphate dehydrogenase NAD(P) binding" evidence="8">
    <location>
        <begin position="2"/>
        <end position="167"/>
    </location>
</feature>
<dbReference type="GO" id="GO:0016620">
    <property type="term" value="F:oxidoreductase activity, acting on the aldehyde or oxo group of donors, NAD or NADP as acceptor"/>
    <property type="evidence" value="ECO:0007669"/>
    <property type="project" value="InterPro"/>
</dbReference>
<dbReference type="InterPro" id="IPR020829">
    <property type="entry name" value="GlycerAld_3-P_DH_cat"/>
</dbReference>
<dbReference type="PRINTS" id="PR00078">
    <property type="entry name" value="G3PDHDRGNASE"/>
</dbReference>
<dbReference type="FunFam" id="3.30.360.10:FF:000002">
    <property type="entry name" value="Glyceraldehyde-3-phosphate dehydrogenase"/>
    <property type="match status" value="1"/>
</dbReference>
<feature type="binding site" evidence="5">
    <location>
        <begin position="11"/>
        <end position="12"/>
    </location>
    <ligand>
        <name>NAD(+)</name>
        <dbReference type="ChEBI" id="CHEBI:57540"/>
    </ligand>
</feature>
<keyword evidence="5" id="KW-0547">Nucleotide-binding</keyword>
<dbReference type="AlphaFoldDB" id="A0A2M7B5E9"/>